<dbReference type="EMBL" id="BK002804">
    <property type="protein sequence ID" value="DAA04309.1"/>
    <property type="molecule type" value="Genomic_DNA"/>
</dbReference>
<dbReference type="AlphaFoldDB" id="Q6IJB2"/>
<keyword evidence="1" id="KW-1133">Transmembrane helix</keyword>
<keyword evidence="1" id="KW-0472">Membrane</keyword>
<accession>Q6IJB2</accession>
<protein>
    <submittedName>
        <fullName evidence="2">HDC15389</fullName>
    </submittedName>
</protein>
<proteinExistence type="predicted"/>
<keyword evidence="1" id="KW-0812">Transmembrane</keyword>
<name>Q6IJB2_DROME</name>
<organism evidence="2">
    <name type="scientific">Drosophila melanogaster</name>
    <name type="common">Fruit fly</name>
    <dbReference type="NCBI Taxonomy" id="7227"/>
    <lineage>
        <taxon>Eukaryota</taxon>
        <taxon>Metazoa</taxon>
        <taxon>Ecdysozoa</taxon>
        <taxon>Arthropoda</taxon>
        <taxon>Hexapoda</taxon>
        <taxon>Insecta</taxon>
        <taxon>Pterygota</taxon>
        <taxon>Neoptera</taxon>
        <taxon>Endopterygota</taxon>
        <taxon>Diptera</taxon>
        <taxon>Brachycera</taxon>
        <taxon>Muscomorpha</taxon>
        <taxon>Ephydroidea</taxon>
        <taxon>Drosophilidae</taxon>
        <taxon>Drosophila</taxon>
        <taxon>Sophophora</taxon>
    </lineage>
</organism>
<evidence type="ECO:0000313" key="2">
    <source>
        <dbReference type="EMBL" id="DAA04309.1"/>
    </source>
</evidence>
<reference evidence="2" key="1">
    <citation type="journal article" date="2003" name="Genome Biol.">
        <title>An integrated gene annotation and transcriptional profiling approach towards the full gene content of the Drosophila genome.</title>
        <authorList>
            <person name="Hild M."/>
            <person name="Beckmann B."/>
            <person name="Haas S.A."/>
            <person name="Koch B."/>
            <person name="Solovyev V."/>
            <person name="Busold C."/>
            <person name="Fellenberg K."/>
            <person name="Boutros M."/>
            <person name="Vingron M."/>
            <person name="Sauer F."/>
            <person name="Hoheisel J.D."/>
            <person name="Paro R."/>
        </authorList>
    </citation>
    <scope>NUCLEOTIDE SEQUENCE</scope>
</reference>
<feature type="transmembrane region" description="Helical" evidence="1">
    <location>
        <begin position="33"/>
        <end position="53"/>
    </location>
</feature>
<sequence length="111" mass="11766">MGTAPGNPLPAQNWAIRIPRVAPMMPHILSLPYAILIAFLSHCAWFLALSFYCRFSASPSPNDLSTGWLLCSGLVGSTEGLRVLGAGDYRGDTRIKDPGAGSLGCVAGKIY</sequence>
<evidence type="ECO:0000256" key="1">
    <source>
        <dbReference type="SAM" id="Phobius"/>
    </source>
</evidence>
<gene>
    <name evidence="2" type="ORF">HDC15389</name>
</gene>